<evidence type="ECO:0008006" key="5">
    <source>
        <dbReference type="Google" id="ProtNLM"/>
    </source>
</evidence>
<organism evidence="3 4">
    <name type="scientific">Phaseolus coccineus</name>
    <name type="common">Scarlet runner bean</name>
    <name type="synonym">Phaseolus multiflorus</name>
    <dbReference type="NCBI Taxonomy" id="3886"/>
    <lineage>
        <taxon>Eukaryota</taxon>
        <taxon>Viridiplantae</taxon>
        <taxon>Streptophyta</taxon>
        <taxon>Embryophyta</taxon>
        <taxon>Tracheophyta</taxon>
        <taxon>Spermatophyta</taxon>
        <taxon>Magnoliopsida</taxon>
        <taxon>eudicotyledons</taxon>
        <taxon>Gunneridae</taxon>
        <taxon>Pentapetalae</taxon>
        <taxon>rosids</taxon>
        <taxon>fabids</taxon>
        <taxon>Fabales</taxon>
        <taxon>Fabaceae</taxon>
        <taxon>Papilionoideae</taxon>
        <taxon>50 kb inversion clade</taxon>
        <taxon>NPAAA clade</taxon>
        <taxon>indigoferoid/millettioid clade</taxon>
        <taxon>Phaseoleae</taxon>
        <taxon>Phaseolus</taxon>
    </lineage>
</organism>
<feature type="compositionally biased region" description="Low complexity" evidence="2">
    <location>
        <begin position="635"/>
        <end position="645"/>
    </location>
</feature>
<evidence type="ECO:0000313" key="3">
    <source>
        <dbReference type="EMBL" id="KAK7355792.1"/>
    </source>
</evidence>
<feature type="region of interest" description="Disordered" evidence="2">
    <location>
        <begin position="607"/>
        <end position="657"/>
    </location>
</feature>
<dbReference type="AlphaFoldDB" id="A0AAN9MPL6"/>
<keyword evidence="4" id="KW-1185">Reference proteome</keyword>
<comment type="caution">
    <text evidence="3">The sequence shown here is derived from an EMBL/GenBank/DDBJ whole genome shotgun (WGS) entry which is preliminary data.</text>
</comment>
<evidence type="ECO:0000256" key="2">
    <source>
        <dbReference type="SAM" id="MobiDB-lite"/>
    </source>
</evidence>
<dbReference type="EMBL" id="JAYMYR010000006">
    <property type="protein sequence ID" value="KAK7355792.1"/>
    <property type="molecule type" value="Genomic_DNA"/>
</dbReference>
<protein>
    <recommendedName>
        <fullName evidence="5">CUE domain-containing protein</fullName>
    </recommendedName>
</protein>
<feature type="compositionally biased region" description="Basic and acidic residues" evidence="2">
    <location>
        <begin position="646"/>
        <end position="657"/>
    </location>
</feature>
<dbReference type="Proteomes" id="UP001374584">
    <property type="component" value="Unassembled WGS sequence"/>
</dbReference>
<keyword evidence="1" id="KW-0175">Coiled coil</keyword>
<reference evidence="3 4" key="1">
    <citation type="submission" date="2024-01" db="EMBL/GenBank/DDBJ databases">
        <title>The genomes of 5 underutilized Papilionoideae crops provide insights into root nodulation and disease resistanc.</title>
        <authorList>
            <person name="Jiang F."/>
        </authorList>
    </citation>
    <scope>NUCLEOTIDE SEQUENCE [LARGE SCALE GENOMIC DNA]</scope>
    <source>
        <strain evidence="3">JINMINGXINNONG_FW02</strain>
        <tissue evidence="3">Leaves</tissue>
    </source>
</reference>
<proteinExistence type="predicted"/>
<evidence type="ECO:0000313" key="4">
    <source>
        <dbReference type="Proteomes" id="UP001374584"/>
    </source>
</evidence>
<evidence type="ECO:0000256" key="1">
    <source>
        <dbReference type="SAM" id="Coils"/>
    </source>
</evidence>
<gene>
    <name evidence="3" type="ORF">VNO80_15054</name>
</gene>
<name>A0AAN9MPL6_PHACN</name>
<dbReference type="PANTHER" id="PTHR48459">
    <property type="entry name" value="CUE DOMAIN-CONTAINING PROTEIN"/>
    <property type="match status" value="1"/>
</dbReference>
<dbReference type="PANTHER" id="PTHR48459:SF1">
    <property type="entry name" value="CUE DOMAIN-CONTAINING PROTEIN"/>
    <property type="match status" value="1"/>
</dbReference>
<feature type="coiled-coil region" evidence="1">
    <location>
        <begin position="464"/>
        <end position="548"/>
    </location>
</feature>
<accession>A0AAN9MPL6</accession>
<sequence length="679" mass="75379">MRAMRELATVCSPIQFYFHTDWSRSLISSPSPSLASSILLSLSIFFLPNYLSPIQNKFCRLSILIMGFNSVYRSLQELFPQVDARLLRAVAIEHPKDADLAAGIVLAEVIPFMSKKLPHATLPQDNAHGATLNVEAESEEEGSSLRHRQLVQDIDAGPSSAPHSMYTKTADYSLVPDLNEALDKSTLLNVSNSNDVTEKFLGMDDMKELDVFQNVEDNFIEEISNNIALETSNGFSQEDNEIFYQRQRHVDVESEHLISSGICQEMEPEHNYHNKEATSTKNNGNGTGNHLNEEWLDFVGASADDYNATTSHILEDSETNMIELKSSEAQAVSLAQGNTQNSIDSLQLELDAGFSSVGDKTSYVEDDIGGKNEVSQYSQVCRIDLLEEIIDDAKSNKKTLFSSMESLINLMRDVELQEKAAEQASMEATTGGSNILAMVEGYKTVLEQAKEANDMHAGEVYGEKAILATELKELQSRLLSLSDERDKSLAILDEMRQILEARLAAAEELRKAAENEKLEKEESARKALAEEEKMVENVLRESGRLQQEAEENSKLREFLMDRGQIVDILQGEISVICQDIRLLKEKFDANLPLSRSFTSSQTTCKLASSGTSHKTVASDVGSVHSDSSERRKTSRVTSSESLSSKSGHDEEKSKADHNALLDDGWDIFEKDAELNSGVY</sequence>